<dbReference type="PRINTS" id="PR00080">
    <property type="entry name" value="SDRFAMILY"/>
</dbReference>
<name>A0ABT3SQZ7_9GAMM</name>
<sequence>MNDLLSAFDITGRVVLITGASSGFGRHFADVMAQSGARVVLAARRTELVEVARDEIVAAGGQAMAVSMDVTSSASIAAALDVIESEFGVASIVINNAGITIPKLLLDLSDEDWENVVDTNLKGVAFVTREAAKRMIAADVGGSVINIASILAVRVQSMLSNYAAAKAGVVQFTKTAALELAPYNIRVNAICPGYFATEMIRQWLKTEDAQHRIEKIPQRRVGELHEMNGTLMLLASDASSHMTGAEIVIDGGHVLSEL</sequence>
<dbReference type="InterPro" id="IPR036291">
    <property type="entry name" value="NAD(P)-bd_dom_sf"/>
</dbReference>
<dbReference type="PRINTS" id="PR00081">
    <property type="entry name" value="GDHRDH"/>
</dbReference>
<dbReference type="RefSeq" id="WP_007227199.1">
    <property type="nucleotide sequence ID" value="NZ_SHNP01000001.1"/>
</dbReference>
<dbReference type="PANTHER" id="PTHR42760:SF135">
    <property type="entry name" value="BLL7886 PROTEIN"/>
    <property type="match status" value="1"/>
</dbReference>
<evidence type="ECO:0000313" key="2">
    <source>
        <dbReference type="EMBL" id="MCX2972402.1"/>
    </source>
</evidence>
<dbReference type="Pfam" id="PF13561">
    <property type="entry name" value="adh_short_C2"/>
    <property type="match status" value="1"/>
</dbReference>
<accession>A0ABT3SQZ7</accession>
<dbReference type="SUPFAM" id="SSF51735">
    <property type="entry name" value="NAD(P)-binding Rossmann-fold domains"/>
    <property type="match status" value="1"/>
</dbReference>
<keyword evidence="3" id="KW-1185">Reference proteome</keyword>
<dbReference type="Gene3D" id="3.40.50.720">
    <property type="entry name" value="NAD(P)-binding Rossmann-like Domain"/>
    <property type="match status" value="1"/>
</dbReference>
<dbReference type="PROSITE" id="PS00061">
    <property type="entry name" value="ADH_SHORT"/>
    <property type="match status" value="1"/>
</dbReference>
<comment type="similarity">
    <text evidence="1">Belongs to the short-chain dehydrogenases/reductases (SDR) family.</text>
</comment>
<dbReference type="InterPro" id="IPR002347">
    <property type="entry name" value="SDR_fam"/>
</dbReference>
<dbReference type="InterPro" id="IPR020904">
    <property type="entry name" value="Sc_DH/Rdtase_CS"/>
</dbReference>
<evidence type="ECO:0000256" key="1">
    <source>
        <dbReference type="ARBA" id="ARBA00006484"/>
    </source>
</evidence>
<dbReference type="PANTHER" id="PTHR42760">
    <property type="entry name" value="SHORT-CHAIN DEHYDROGENASES/REDUCTASES FAMILY MEMBER"/>
    <property type="match status" value="1"/>
</dbReference>
<proteinExistence type="inferred from homology"/>
<organism evidence="2 3">
    <name type="scientific">Candidatus Seongchinamella marina</name>
    <dbReference type="NCBI Taxonomy" id="2518990"/>
    <lineage>
        <taxon>Bacteria</taxon>
        <taxon>Pseudomonadati</taxon>
        <taxon>Pseudomonadota</taxon>
        <taxon>Gammaproteobacteria</taxon>
        <taxon>Cellvibrionales</taxon>
        <taxon>Halieaceae</taxon>
        <taxon>Seongchinamella</taxon>
    </lineage>
</organism>
<dbReference type="Proteomes" id="UP001143307">
    <property type="component" value="Unassembled WGS sequence"/>
</dbReference>
<evidence type="ECO:0000313" key="3">
    <source>
        <dbReference type="Proteomes" id="UP001143307"/>
    </source>
</evidence>
<protein>
    <submittedName>
        <fullName evidence="2">SDR family oxidoreductase</fullName>
    </submittedName>
</protein>
<gene>
    <name evidence="2" type="ORF">EYC87_02210</name>
</gene>
<dbReference type="EMBL" id="SHNP01000001">
    <property type="protein sequence ID" value="MCX2972402.1"/>
    <property type="molecule type" value="Genomic_DNA"/>
</dbReference>
<comment type="caution">
    <text evidence="2">The sequence shown here is derived from an EMBL/GenBank/DDBJ whole genome shotgun (WGS) entry which is preliminary data.</text>
</comment>
<reference evidence="2" key="1">
    <citation type="submission" date="2019-02" db="EMBL/GenBank/DDBJ databases">
        <authorList>
            <person name="Li S.-H."/>
        </authorList>
    </citation>
    <scope>NUCLEOTIDE SEQUENCE</scope>
    <source>
        <strain evidence="2">IMCC8485</strain>
    </source>
</reference>